<name>A0A1A9ANU2_PLAOA</name>
<evidence type="ECO:0000313" key="3">
    <source>
        <dbReference type="EMBL" id="SBT58339.1"/>
    </source>
</evidence>
<reference evidence="4 5" key="2">
    <citation type="submission" date="2016-05" db="EMBL/GenBank/DDBJ databases">
        <authorList>
            <person name="Naeem Raeece"/>
        </authorList>
    </citation>
    <scope>NUCLEOTIDE SEQUENCE [LARGE SCALE GENOMIC DNA]</scope>
</reference>
<keyword evidence="1" id="KW-0812">Transmembrane</keyword>
<dbReference type="Proteomes" id="UP000078555">
    <property type="component" value="Unassembled WGS sequence"/>
</dbReference>
<reference evidence="3" key="1">
    <citation type="submission" date="2016-05" db="EMBL/GenBank/DDBJ databases">
        <authorList>
            <person name="Lavstsen T."/>
            <person name="Jespersen J.S."/>
        </authorList>
    </citation>
    <scope>NUCLEOTIDE SEQUENCE [LARGE SCALE GENOMIC DNA]</scope>
</reference>
<proteinExistence type="predicted"/>
<keyword evidence="5" id="KW-1185">Reference proteome</keyword>
<keyword evidence="1" id="KW-0472">Membrane</keyword>
<sequence>MTIKNKNLPNLPSYKAYDTYNSDKGVITCDTCCASVISLNNVYPGISNICESLAKNLNYIKEINQQDNLNYLYTYLFYWVHEAITNLNIEDLTSKYKDIMDLLHSECDNIKSVINISDNNICKSWKYDMGIDHINKKKAFIEFFDDYETMRNEIFPSDGGDCSKYFDYIIDIAKIYNQLDTICKPDNENCYEFYVNKEYPDPYVLLGFSSCSKIKESRGTSLDLNLLAFPGASPDSLLGLSPTESEQQANSSNFEYYHTITIVVLSFCGIILMLFLIYRLTPIGPWFYNQVFKKKLIRNYFNGEESQELLEHTSDSLDMNSQKMDYNLQYYPA</sequence>
<dbReference type="Proteomes" id="UP000078550">
    <property type="component" value="Unassembled WGS sequence"/>
</dbReference>
<evidence type="ECO:0000313" key="2">
    <source>
        <dbReference type="EMBL" id="SBT56096.1"/>
    </source>
</evidence>
<dbReference type="InterPro" id="IPR008780">
    <property type="entry name" value="Plasmodium_Vir"/>
</dbReference>
<keyword evidence="1" id="KW-1133">Transmembrane helix</keyword>
<protein>
    <submittedName>
        <fullName evidence="3">PIR Superfamily Protein</fullName>
    </submittedName>
</protein>
<dbReference type="Pfam" id="PF05795">
    <property type="entry name" value="Plasmodium_Vir"/>
    <property type="match status" value="2"/>
</dbReference>
<organism evidence="3 4">
    <name type="scientific">Plasmodium ovale wallikeri</name>
    <dbReference type="NCBI Taxonomy" id="864142"/>
    <lineage>
        <taxon>Eukaryota</taxon>
        <taxon>Sar</taxon>
        <taxon>Alveolata</taxon>
        <taxon>Apicomplexa</taxon>
        <taxon>Aconoidasida</taxon>
        <taxon>Haemosporida</taxon>
        <taxon>Plasmodiidae</taxon>
        <taxon>Plasmodium</taxon>
        <taxon>Plasmodium (Plasmodium)</taxon>
    </lineage>
</organism>
<dbReference type="AlphaFoldDB" id="A0A1A9ANU2"/>
<accession>A0A1A9ANU2</accession>
<evidence type="ECO:0000256" key="1">
    <source>
        <dbReference type="SAM" id="Phobius"/>
    </source>
</evidence>
<feature type="transmembrane region" description="Helical" evidence="1">
    <location>
        <begin position="256"/>
        <end position="278"/>
    </location>
</feature>
<dbReference type="EMBL" id="FLRD01001007">
    <property type="protein sequence ID" value="SBT56096.1"/>
    <property type="molecule type" value="Genomic_DNA"/>
</dbReference>
<evidence type="ECO:0000313" key="4">
    <source>
        <dbReference type="Proteomes" id="UP000078550"/>
    </source>
</evidence>
<evidence type="ECO:0000313" key="5">
    <source>
        <dbReference type="Proteomes" id="UP000078555"/>
    </source>
</evidence>
<gene>
    <name evidence="2" type="ORF">POVWA1_074380</name>
    <name evidence="3" type="ORF">POVWA2_084400</name>
</gene>
<dbReference type="EMBL" id="FLRE01002282">
    <property type="protein sequence ID" value="SBT58339.1"/>
    <property type="molecule type" value="Genomic_DNA"/>
</dbReference>